<dbReference type="AlphaFoldDB" id="A0AAD7T2A6"/>
<evidence type="ECO:0000256" key="2">
    <source>
        <dbReference type="SAM" id="SignalP"/>
    </source>
</evidence>
<proteinExistence type="predicted"/>
<keyword evidence="5" id="KW-1185">Reference proteome</keyword>
<protein>
    <recommendedName>
        <fullName evidence="3">Senescence domain-containing protein</fullName>
    </recommendedName>
</protein>
<evidence type="ECO:0000259" key="3">
    <source>
        <dbReference type="Pfam" id="PF06911"/>
    </source>
</evidence>
<comment type="caution">
    <text evidence="4">The sequence shown here is derived from an EMBL/GenBank/DDBJ whole genome shotgun (WGS) entry which is preliminary data.</text>
</comment>
<organism evidence="4 5">
    <name type="scientific">Aldrovandia affinis</name>
    <dbReference type="NCBI Taxonomy" id="143900"/>
    <lineage>
        <taxon>Eukaryota</taxon>
        <taxon>Metazoa</taxon>
        <taxon>Chordata</taxon>
        <taxon>Craniata</taxon>
        <taxon>Vertebrata</taxon>
        <taxon>Euteleostomi</taxon>
        <taxon>Actinopterygii</taxon>
        <taxon>Neopterygii</taxon>
        <taxon>Teleostei</taxon>
        <taxon>Notacanthiformes</taxon>
        <taxon>Halosauridae</taxon>
        <taxon>Aldrovandia</taxon>
    </lineage>
</organism>
<keyword evidence="2" id="KW-0732">Signal</keyword>
<feature type="region of interest" description="Disordered" evidence="1">
    <location>
        <begin position="88"/>
        <end position="109"/>
    </location>
</feature>
<dbReference type="EMBL" id="JAINUG010000019">
    <property type="protein sequence ID" value="KAJ8412492.1"/>
    <property type="molecule type" value="Genomic_DNA"/>
</dbReference>
<dbReference type="Pfam" id="PF06911">
    <property type="entry name" value="Senescence"/>
    <property type="match status" value="1"/>
</dbReference>
<accession>A0AAD7T2A6</accession>
<evidence type="ECO:0000313" key="5">
    <source>
        <dbReference type="Proteomes" id="UP001221898"/>
    </source>
</evidence>
<dbReference type="InterPro" id="IPR009686">
    <property type="entry name" value="Senescence/spartin_C"/>
</dbReference>
<gene>
    <name evidence="4" type="ORF">AAFF_G00128280</name>
</gene>
<reference evidence="4" key="1">
    <citation type="journal article" date="2023" name="Science">
        <title>Genome structures resolve the early diversification of teleost fishes.</title>
        <authorList>
            <person name="Parey E."/>
            <person name="Louis A."/>
            <person name="Montfort J."/>
            <person name="Bouchez O."/>
            <person name="Roques C."/>
            <person name="Iampietro C."/>
            <person name="Lluch J."/>
            <person name="Castinel A."/>
            <person name="Donnadieu C."/>
            <person name="Desvignes T."/>
            <person name="Floi Bucao C."/>
            <person name="Jouanno E."/>
            <person name="Wen M."/>
            <person name="Mejri S."/>
            <person name="Dirks R."/>
            <person name="Jansen H."/>
            <person name="Henkel C."/>
            <person name="Chen W.J."/>
            <person name="Zahm M."/>
            <person name="Cabau C."/>
            <person name="Klopp C."/>
            <person name="Thompson A.W."/>
            <person name="Robinson-Rechavi M."/>
            <person name="Braasch I."/>
            <person name="Lecointre G."/>
            <person name="Bobe J."/>
            <person name="Postlethwait J.H."/>
            <person name="Berthelot C."/>
            <person name="Roest Crollius H."/>
            <person name="Guiguen Y."/>
        </authorList>
    </citation>
    <scope>NUCLEOTIDE SEQUENCE</scope>
    <source>
        <strain evidence="4">NC1722</strain>
    </source>
</reference>
<evidence type="ECO:0000256" key="1">
    <source>
        <dbReference type="SAM" id="MobiDB-lite"/>
    </source>
</evidence>
<feature type="domain" description="Senescence" evidence="3">
    <location>
        <begin position="43"/>
        <end position="82"/>
    </location>
</feature>
<evidence type="ECO:0000313" key="4">
    <source>
        <dbReference type="EMBL" id="KAJ8412492.1"/>
    </source>
</evidence>
<sequence length="109" mass="11782">MLLLSFTPLAFISCLHLMTCPHFCLSLSPHDWPFLLAPPTPGYGAEAGQATDSGVNCAINVGMAAYNFDHLGIKAIVKTVGKKTARAVLEESKTQGKGGQEEEYNKREE</sequence>
<name>A0AAD7T2A6_9TELE</name>
<dbReference type="Proteomes" id="UP001221898">
    <property type="component" value="Unassembled WGS sequence"/>
</dbReference>
<feature type="signal peptide" evidence="2">
    <location>
        <begin position="1"/>
        <end position="26"/>
    </location>
</feature>
<feature type="chain" id="PRO_5041989702" description="Senescence domain-containing protein" evidence="2">
    <location>
        <begin position="27"/>
        <end position="109"/>
    </location>
</feature>